<sequence length="234" mass="27463">MSFTIDTEDLWQDPTYADVVVQRCGKKWFCHKLVICPQSDFFLSKCSEGDRSNFGKQDIIELDEKFSADAIEFCLEYLYREDVNLNNRPNFTREIIFDINELADVLELSDLVSSTQEVLRGYLRDGALVDRARAIRHLNRAMIEIEVYWDVSVTVEMNMKAFLQDPEAWALLPEDAITRFLDSYERRMRDAHDRSLLCQESVNTFFDTLNRRTKAMREQMADKDVDVGAKRKRM</sequence>
<name>A0A1Y6LVU9_ZYMTR</name>
<organism evidence="2 3">
    <name type="scientific">Zymoseptoria tritici ST99CH_1A5</name>
    <dbReference type="NCBI Taxonomy" id="1276529"/>
    <lineage>
        <taxon>Eukaryota</taxon>
        <taxon>Fungi</taxon>
        <taxon>Dikarya</taxon>
        <taxon>Ascomycota</taxon>
        <taxon>Pezizomycotina</taxon>
        <taxon>Dothideomycetes</taxon>
        <taxon>Dothideomycetidae</taxon>
        <taxon>Mycosphaerellales</taxon>
        <taxon>Mycosphaerellaceae</taxon>
        <taxon>Zymoseptoria</taxon>
    </lineage>
</organism>
<protein>
    <recommendedName>
        <fullName evidence="1">BTB domain-containing protein</fullName>
    </recommendedName>
</protein>
<dbReference type="EMBL" id="LT882685">
    <property type="protein sequence ID" value="SMY28524.1"/>
    <property type="molecule type" value="Genomic_DNA"/>
</dbReference>
<evidence type="ECO:0000259" key="1">
    <source>
        <dbReference type="PROSITE" id="PS50097"/>
    </source>
</evidence>
<dbReference type="InterPro" id="IPR000210">
    <property type="entry name" value="BTB/POZ_dom"/>
</dbReference>
<accession>A0A1Y6LVU9</accession>
<gene>
    <name evidence="2" type="ORF">ZT1A5_G9969</name>
</gene>
<dbReference type="Gene3D" id="3.30.710.10">
    <property type="entry name" value="Potassium Channel Kv1.1, Chain A"/>
    <property type="match status" value="1"/>
</dbReference>
<evidence type="ECO:0000313" key="2">
    <source>
        <dbReference type="EMBL" id="SMY28524.1"/>
    </source>
</evidence>
<dbReference type="CDD" id="cd18186">
    <property type="entry name" value="BTB_POZ_ZBTB_KLHL-like"/>
    <property type="match status" value="1"/>
</dbReference>
<dbReference type="SUPFAM" id="SSF54695">
    <property type="entry name" value="POZ domain"/>
    <property type="match status" value="1"/>
</dbReference>
<evidence type="ECO:0000313" key="3">
    <source>
        <dbReference type="Proteomes" id="UP000215453"/>
    </source>
</evidence>
<proteinExistence type="predicted"/>
<feature type="domain" description="BTB" evidence="1">
    <location>
        <begin position="17"/>
        <end position="87"/>
    </location>
</feature>
<reference evidence="2 3" key="1">
    <citation type="submission" date="2016-10" db="EMBL/GenBank/DDBJ databases">
        <authorList>
            <person name="Varghese N."/>
        </authorList>
    </citation>
    <scope>NUCLEOTIDE SEQUENCE [LARGE SCALE GENOMIC DNA]</scope>
</reference>
<dbReference type="SMART" id="SM00225">
    <property type="entry name" value="BTB"/>
    <property type="match status" value="1"/>
</dbReference>
<dbReference type="Pfam" id="PF00651">
    <property type="entry name" value="BTB"/>
    <property type="match status" value="1"/>
</dbReference>
<dbReference type="InterPro" id="IPR011333">
    <property type="entry name" value="SKP1/BTB/POZ_sf"/>
</dbReference>
<dbReference type="Proteomes" id="UP000215453">
    <property type="component" value="Chromosome 10"/>
</dbReference>
<dbReference type="AlphaFoldDB" id="A0A1Y6LVU9"/>
<dbReference type="PROSITE" id="PS50097">
    <property type="entry name" value="BTB"/>
    <property type="match status" value="1"/>
</dbReference>